<keyword evidence="3" id="KW-1185">Reference proteome</keyword>
<feature type="transmembrane region" description="Helical" evidence="1">
    <location>
        <begin position="54"/>
        <end position="78"/>
    </location>
</feature>
<keyword evidence="1" id="KW-1133">Transmembrane helix</keyword>
<dbReference type="KEGG" id="aaxa:NCTC10138_00803"/>
<sequence length="88" mass="10247">MKIENQEKFTDEQQKEIKEMIQKFYLRSILALSGMIVFVILLVISSFIEIEQIIMIVTEIALGITILVSLIMAVIVFLRLKKYVKNIK</sequence>
<proteinExistence type="predicted"/>
<evidence type="ECO:0000256" key="1">
    <source>
        <dbReference type="SAM" id="Phobius"/>
    </source>
</evidence>
<evidence type="ECO:0000313" key="2">
    <source>
        <dbReference type="EMBL" id="VEU80433.1"/>
    </source>
</evidence>
<organism evidence="2 3">
    <name type="scientific">Haploplasma axanthum</name>
    <name type="common">Acholeplasma axanthum</name>
    <dbReference type="NCBI Taxonomy" id="29552"/>
    <lineage>
        <taxon>Bacteria</taxon>
        <taxon>Bacillati</taxon>
        <taxon>Mycoplasmatota</taxon>
        <taxon>Mollicutes</taxon>
        <taxon>Acholeplasmatales</taxon>
        <taxon>Acholeplasmataceae</taxon>
        <taxon>Haploplasma</taxon>
    </lineage>
</organism>
<reference evidence="2 3" key="1">
    <citation type="submission" date="2019-01" db="EMBL/GenBank/DDBJ databases">
        <authorList>
            <consortium name="Pathogen Informatics"/>
        </authorList>
    </citation>
    <scope>NUCLEOTIDE SEQUENCE [LARGE SCALE GENOMIC DNA]</scope>
    <source>
        <strain evidence="2 3">NCTC10138</strain>
    </source>
</reference>
<evidence type="ECO:0000313" key="3">
    <source>
        <dbReference type="Proteomes" id="UP000289841"/>
    </source>
</evidence>
<protein>
    <submittedName>
        <fullName evidence="2">Uncharacterized protein</fullName>
    </submittedName>
</protein>
<dbReference type="STRING" id="1278311.GCA_000428705_00973"/>
<dbReference type="Proteomes" id="UP000289841">
    <property type="component" value="Chromosome"/>
</dbReference>
<dbReference type="EMBL" id="LR215048">
    <property type="protein sequence ID" value="VEU80433.1"/>
    <property type="molecule type" value="Genomic_DNA"/>
</dbReference>
<feature type="transmembrane region" description="Helical" evidence="1">
    <location>
        <begin position="24"/>
        <end position="48"/>
    </location>
</feature>
<keyword evidence="1" id="KW-0472">Membrane</keyword>
<gene>
    <name evidence="2" type="ORF">NCTC10138_00803</name>
</gene>
<name>A0A449BD97_HAPAX</name>
<accession>A0A449BD97</accession>
<keyword evidence="1" id="KW-0812">Transmembrane</keyword>
<dbReference type="RefSeq" id="WP_026390520.1">
    <property type="nucleotide sequence ID" value="NZ_LR215048.1"/>
</dbReference>
<dbReference type="AlphaFoldDB" id="A0A449BD97"/>